<sequence>MNKFYCICVHLFLLACQLMVNAEIFDSSSDLDYSNQSSSNDSVAECSINSLYSWQCNNGQCIHIEELCDGVIHCEDKSDETMEHCLDSTCPDYAFKCAYGGCISGNDRCNGVRNCIDGSDELRYLCDSSSDLFQDLRGSCWLFSHMQCKSGECISRDTMCDGIADCKDGSDETMEICSIFDCPDYTFRCGYGACVPGIARCNGIKDCLDGSDEIPSHCGVSALNATESQNGTKTTVPGTRRPDYVTSRIPIYTQAPPIQESGVTSRGTPPTTSRPFFVPSTPIQTSPTPSRPVFVPSRPTQTSPTTSRPFFVPSTPTQTSRLPTSTMRPSFAGPARFCTPNSVVSGISTVASCSYNNTPVSCYHNAPIGTEAKIFCSPGYMRKRLNLIDSMTMYCNFDGVWNRPKFRCIPRCGVLSEEEKRNPIKPWDVTVFRRSYSTLYLPICSGVIVSAKIVLSASNCLLSGDGVYTTDHLVYNVVEGYYNNVYREGETQRVMVHNISAVRVTTYPSIPPTEQIAILVVENYFLFSSRVKPVCLPSLENHPLLLSEPHLNVGRGVIRDTSREYLEFLISRMEGSSFGSQQINTSIEYIRIEKFIPFILKEIKRYDTIL</sequence>
<dbReference type="InterPro" id="IPR050685">
    <property type="entry name" value="LDLR"/>
</dbReference>
<dbReference type="InterPro" id="IPR000436">
    <property type="entry name" value="Sushi_SCR_CCP_dom"/>
</dbReference>
<protein>
    <submittedName>
        <fullName evidence="14">Modular serine protease</fullName>
    </submittedName>
</protein>
<evidence type="ECO:0000256" key="3">
    <source>
        <dbReference type="ARBA" id="ARBA00022692"/>
    </source>
</evidence>
<dbReference type="GO" id="GO:0008233">
    <property type="term" value="F:peptidase activity"/>
    <property type="evidence" value="ECO:0007669"/>
    <property type="project" value="UniProtKB-KW"/>
</dbReference>
<feature type="disulfide bond" evidence="8">
    <location>
        <begin position="148"/>
        <end position="166"/>
    </location>
</feature>
<dbReference type="SUPFAM" id="SSF50494">
    <property type="entry name" value="Trypsin-like serine proteases"/>
    <property type="match status" value="1"/>
</dbReference>
<feature type="region of interest" description="Disordered" evidence="10">
    <location>
        <begin position="258"/>
        <end position="326"/>
    </location>
</feature>
<name>A0ABM3V9P5_MUSDO</name>
<feature type="compositionally biased region" description="Polar residues" evidence="10">
    <location>
        <begin position="314"/>
        <end position="326"/>
    </location>
</feature>
<evidence type="ECO:0000259" key="12">
    <source>
        <dbReference type="PROSITE" id="PS50923"/>
    </source>
</evidence>
<keyword evidence="5" id="KW-1133">Transmembrane helix</keyword>
<comment type="subcellular location">
    <subcellularLocation>
        <location evidence="2">Endomembrane system</location>
    </subcellularLocation>
    <subcellularLocation>
        <location evidence="1">Membrane</location>
        <topology evidence="1">Single-pass membrane protein</topology>
    </subcellularLocation>
</comment>
<evidence type="ECO:0000313" key="14">
    <source>
        <dbReference type="RefSeq" id="XP_058982509.1"/>
    </source>
</evidence>
<accession>A0ABM3V9P5</accession>
<keyword evidence="6" id="KW-0472">Membrane</keyword>
<keyword evidence="14" id="KW-0378">Hydrolase</keyword>
<evidence type="ECO:0000256" key="4">
    <source>
        <dbReference type="ARBA" id="ARBA00022737"/>
    </source>
</evidence>
<reference evidence="14" key="1">
    <citation type="submission" date="2025-08" db="UniProtKB">
        <authorList>
            <consortium name="RefSeq"/>
        </authorList>
    </citation>
    <scope>IDENTIFICATION</scope>
    <source>
        <strain evidence="14">Aabys</strain>
        <tissue evidence="14">Whole body</tissue>
    </source>
</reference>
<dbReference type="SMART" id="SM00192">
    <property type="entry name" value="LDLa"/>
    <property type="match status" value="4"/>
</dbReference>
<feature type="disulfide bond" evidence="8">
    <location>
        <begin position="97"/>
        <end position="115"/>
    </location>
</feature>
<dbReference type="Gene3D" id="2.40.128.620">
    <property type="match status" value="1"/>
</dbReference>
<feature type="disulfide bond" evidence="8">
    <location>
        <begin position="189"/>
        <end position="207"/>
    </location>
</feature>
<dbReference type="Gene3D" id="4.10.400.10">
    <property type="entry name" value="Low-density Lipoprotein Receptor"/>
    <property type="match status" value="3"/>
</dbReference>
<feature type="disulfide bond" evidence="8">
    <location>
        <begin position="56"/>
        <end position="74"/>
    </location>
</feature>
<evidence type="ECO:0000256" key="2">
    <source>
        <dbReference type="ARBA" id="ARBA00004308"/>
    </source>
</evidence>
<dbReference type="Pfam" id="PF00057">
    <property type="entry name" value="Ldl_recept_a"/>
    <property type="match status" value="4"/>
</dbReference>
<proteinExistence type="predicted"/>
<evidence type="ECO:0000256" key="1">
    <source>
        <dbReference type="ARBA" id="ARBA00004167"/>
    </source>
</evidence>
<feature type="chain" id="PRO_5046529181" evidence="11">
    <location>
        <begin position="23"/>
        <end position="610"/>
    </location>
</feature>
<keyword evidence="14" id="KW-0645">Protease</keyword>
<dbReference type="PROSITE" id="PS51257">
    <property type="entry name" value="PROKAR_LIPOPROTEIN"/>
    <property type="match status" value="1"/>
</dbReference>
<dbReference type="CDD" id="cd00112">
    <property type="entry name" value="LDLa"/>
    <property type="match status" value="4"/>
</dbReference>
<organism evidence="13 14">
    <name type="scientific">Musca domestica</name>
    <name type="common">House fly</name>
    <dbReference type="NCBI Taxonomy" id="7370"/>
    <lineage>
        <taxon>Eukaryota</taxon>
        <taxon>Metazoa</taxon>
        <taxon>Ecdysozoa</taxon>
        <taxon>Arthropoda</taxon>
        <taxon>Hexapoda</taxon>
        <taxon>Insecta</taxon>
        <taxon>Pterygota</taxon>
        <taxon>Neoptera</taxon>
        <taxon>Endopterygota</taxon>
        <taxon>Diptera</taxon>
        <taxon>Brachycera</taxon>
        <taxon>Muscomorpha</taxon>
        <taxon>Muscoidea</taxon>
        <taxon>Muscidae</taxon>
        <taxon>Musca</taxon>
    </lineage>
</organism>
<keyword evidence="11" id="KW-0732">Signal</keyword>
<dbReference type="RefSeq" id="XP_058982509.1">
    <property type="nucleotide sequence ID" value="XM_059126526.1"/>
</dbReference>
<feature type="domain" description="Sushi" evidence="12">
    <location>
        <begin position="351"/>
        <end position="410"/>
    </location>
</feature>
<keyword evidence="3" id="KW-0812">Transmembrane</keyword>
<dbReference type="PROSITE" id="PS01209">
    <property type="entry name" value="LDLRA_1"/>
    <property type="match status" value="3"/>
</dbReference>
<keyword evidence="7 8" id="KW-1015">Disulfide bond</keyword>
<evidence type="ECO:0000313" key="13">
    <source>
        <dbReference type="Proteomes" id="UP001652621"/>
    </source>
</evidence>
<dbReference type="InterPro" id="IPR036055">
    <property type="entry name" value="LDL_receptor-like_sf"/>
</dbReference>
<dbReference type="SUPFAM" id="SSF57424">
    <property type="entry name" value="LDL receptor-like module"/>
    <property type="match status" value="4"/>
</dbReference>
<keyword evidence="9" id="KW-0768">Sushi</keyword>
<dbReference type="Gene3D" id="2.40.10.10">
    <property type="entry name" value="Trypsin-like serine proteases"/>
    <property type="match status" value="1"/>
</dbReference>
<dbReference type="InterPro" id="IPR009003">
    <property type="entry name" value="Peptidase_S1_PA"/>
</dbReference>
<dbReference type="PROSITE" id="PS50068">
    <property type="entry name" value="LDLRA_2"/>
    <property type="match status" value="4"/>
</dbReference>
<keyword evidence="13" id="KW-1185">Reference proteome</keyword>
<dbReference type="PANTHER" id="PTHR24270">
    <property type="entry name" value="LOW-DENSITY LIPOPROTEIN RECEPTOR-RELATED"/>
    <property type="match status" value="1"/>
</dbReference>
<evidence type="ECO:0000256" key="6">
    <source>
        <dbReference type="ARBA" id="ARBA00023136"/>
    </source>
</evidence>
<dbReference type="PRINTS" id="PR00261">
    <property type="entry name" value="LDLRECEPTOR"/>
</dbReference>
<feature type="compositionally biased region" description="Low complexity" evidence="10">
    <location>
        <begin position="261"/>
        <end position="309"/>
    </location>
</feature>
<dbReference type="Proteomes" id="UP001652621">
    <property type="component" value="Unplaced"/>
</dbReference>
<feature type="disulfide bond" evidence="8">
    <location>
        <begin position="182"/>
        <end position="194"/>
    </location>
</feature>
<dbReference type="GeneID" id="101896127"/>
<feature type="disulfide bond" evidence="8">
    <location>
        <begin position="90"/>
        <end position="102"/>
    </location>
</feature>
<dbReference type="Pfam" id="PF00089">
    <property type="entry name" value="Trypsin"/>
    <property type="match status" value="1"/>
</dbReference>
<comment type="caution">
    <text evidence="9">Lacks conserved residue(s) required for the propagation of feature annotation.</text>
</comment>
<feature type="signal peptide" evidence="11">
    <location>
        <begin position="1"/>
        <end position="22"/>
    </location>
</feature>
<dbReference type="PROSITE" id="PS50923">
    <property type="entry name" value="SUSHI"/>
    <property type="match status" value="1"/>
</dbReference>
<evidence type="ECO:0000256" key="7">
    <source>
        <dbReference type="ARBA" id="ARBA00023157"/>
    </source>
</evidence>
<evidence type="ECO:0000256" key="5">
    <source>
        <dbReference type="ARBA" id="ARBA00022989"/>
    </source>
</evidence>
<evidence type="ECO:0000256" key="9">
    <source>
        <dbReference type="PROSITE-ProRule" id="PRU00302"/>
    </source>
</evidence>
<dbReference type="InterPro" id="IPR002172">
    <property type="entry name" value="LDrepeatLR_classA_rpt"/>
</dbReference>
<dbReference type="InterPro" id="IPR043504">
    <property type="entry name" value="Peptidase_S1_PA_chymotrypsin"/>
</dbReference>
<keyword evidence="4" id="KW-0677">Repeat</keyword>
<evidence type="ECO:0000256" key="8">
    <source>
        <dbReference type="PROSITE-ProRule" id="PRU00124"/>
    </source>
</evidence>
<dbReference type="InterPro" id="IPR023415">
    <property type="entry name" value="LDLR_class-A_CS"/>
</dbReference>
<dbReference type="GO" id="GO:0006508">
    <property type="term" value="P:proteolysis"/>
    <property type="evidence" value="ECO:0007669"/>
    <property type="project" value="UniProtKB-KW"/>
</dbReference>
<gene>
    <name evidence="14" type="primary">LOC101896127</name>
</gene>
<dbReference type="InterPro" id="IPR001254">
    <property type="entry name" value="Trypsin_dom"/>
</dbReference>
<evidence type="ECO:0000256" key="11">
    <source>
        <dbReference type="SAM" id="SignalP"/>
    </source>
</evidence>
<evidence type="ECO:0000256" key="10">
    <source>
        <dbReference type="SAM" id="MobiDB-lite"/>
    </source>
</evidence>